<comment type="caution">
    <text evidence="1">The sequence shown here is derived from an EMBL/GenBank/DDBJ whole genome shotgun (WGS) entry which is preliminary data.</text>
</comment>
<accession>A0ABQ3I756</accession>
<sequence length="264" mass="31327">MNHYLITRFNLKVAGWNSTRDGDPITNTEWLSHRFELFEKYCFPSIRNQSDQDFTWLVFFDSNTPEVFKNRIENFAKSFPNFQPLFISSLQQLIPTTKQVIAKSSSTSFIITSRVDNDDLLHRDYIKVVKFLAKEEDGLVIDLRKGYQLINNQEKNEIRLYRYKFNPFISLVEHRSCFKSVMQVNHSDWKRSKSIVVEKHKRLWIEHVHSKNKLNDQKPYLFLSMKRDWTDFGMLDSMNCDSFFSILMQNAGLGFKKIARRVGV</sequence>
<evidence type="ECO:0000313" key="2">
    <source>
        <dbReference type="Proteomes" id="UP000658258"/>
    </source>
</evidence>
<dbReference type="Gene3D" id="3.90.550.10">
    <property type="entry name" value="Spore Coat Polysaccharide Biosynthesis Protein SpsA, Chain A"/>
    <property type="match status" value="1"/>
</dbReference>
<name>A0ABQ3I756_9BACT</name>
<proteinExistence type="predicted"/>
<dbReference type="Pfam" id="PF11316">
    <property type="entry name" value="Rhamno_transf"/>
    <property type="match status" value="1"/>
</dbReference>
<dbReference type="InterPro" id="IPR029044">
    <property type="entry name" value="Nucleotide-diphossugar_trans"/>
</dbReference>
<dbReference type="RefSeq" id="WP_189630642.1">
    <property type="nucleotide sequence ID" value="NZ_BNAG01000003.1"/>
</dbReference>
<evidence type="ECO:0008006" key="3">
    <source>
        <dbReference type="Google" id="ProtNLM"/>
    </source>
</evidence>
<dbReference type="EMBL" id="BNAG01000003">
    <property type="protein sequence ID" value="GHE68605.1"/>
    <property type="molecule type" value="Genomic_DNA"/>
</dbReference>
<dbReference type="InterPro" id="IPR021466">
    <property type="entry name" value="Put_rhamnosyl_transferase"/>
</dbReference>
<dbReference type="Proteomes" id="UP000658258">
    <property type="component" value="Unassembled WGS sequence"/>
</dbReference>
<keyword evidence="2" id="KW-1185">Reference proteome</keyword>
<organism evidence="1 2">
    <name type="scientific">Roseivirga thermotolerans</name>
    <dbReference type="NCBI Taxonomy" id="1758176"/>
    <lineage>
        <taxon>Bacteria</taxon>
        <taxon>Pseudomonadati</taxon>
        <taxon>Bacteroidota</taxon>
        <taxon>Cytophagia</taxon>
        <taxon>Cytophagales</taxon>
        <taxon>Roseivirgaceae</taxon>
        <taxon>Roseivirga</taxon>
    </lineage>
</organism>
<evidence type="ECO:0000313" key="1">
    <source>
        <dbReference type="EMBL" id="GHE68605.1"/>
    </source>
</evidence>
<protein>
    <recommendedName>
        <fullName evidence="3">Rhamnosyl transferase</fullName>
    </recommendedName>
</protein>
<gene>
    <name evidence="1" type="ORF">GCM10011340_25510</name>
</gene>
<reference evidence="2" key="1">
    <citation type="journal article" date="2019" name="Int. J. Syst. Evol. Microbiol.">
        <title>The Global Catalogue of Microorganisms (GCM) 10K type strain sequencing project: providing services to taxonomists for standard genome sequencing and annotation.</title>
        <authorList>
            <consortium name="The Broad Institute Genomics Platform"/>
            <consortium name="The Broad Institute Genome Sequencing Center for Infectious Disease"/>
            <person name="Wu L."/>
            <person name="Ma J."/>
        </authorList>
    </citation>
    <scope>NUCLEOTIDE SEQUENCE [LARGE SCALE GENOMIC DNA]</scope>
    <source>
        <strain evidence="2">CGMCC 1.15111</strain>
    </source>
</reference>